<evidence type="ECO:0000256" key="4">
    <source>
        <dbReference type="ARBA" id="ARBA00022723"/>
    </source>
</evidence>
<evidence type="ECO:0000259" key="9">
    <source>
        <dbReference type="Pfam" id="PF20511"/>
    </source>
</evidence>
<evidence type="ECO:0000256" key="1">
    <source>
        <dbReference type="ARBA" id="ARBA00000757"/>
    </source>
</evidence>
<dbReference type="PIRSF" id="PIRSF001480">
    <property type="entry name" value="Mannose-6-phosphate_isomerase"/>
    <property type="match status" value="1"/>
</dbReference>
<accession>A0A8E3S822</accession>
<evidence type="ECO:0000256" key="3">
    <source>
        <dbReference type="ARBA" id="ARBA00011956"/>
    </source>
</evidence>
<dbReference type="GO" id="GO:0009298">
    <property type="term" value="P:GDP-mannose biosynthetic process"/>
    <property type="evidence" value="ECO:0007669"/>
    <property type="project" value="InterPro"/>
</dbReference>
<proteinExistence type="inferred from homology"/>
<dbReference type="InterPro" id="IPR001250">
    <property type="entry name" value="Man6P_Isoase-1"/>
</dbReference>
<dbReference type="InterPro" id="IPR046457">
    <property type="entry name" value="PMI_typeI_cat"/>
</dbReference>
<organism evidence="10 11">
    <name type="scientific">Mergibacter septicus</name>
    <dbReference type="NCBI Taxonomy" id="221402"/>
    <lineage>
        <taxon>Bacteria</taxon>
        <taxon>Pseudomonadati</taxon>
        <taxon>Pseudomonadota</taxon>
        <taxon>Gammaproteobacteria</taxon>
        <taxon>Pasteurellales</taxon>
        <taxon>Pasteurellaceae</taxon>
        <taxon>Mergibacter</taxon>
    </lineage>
</organism>
<protein>
    <recommendedName>
        <fullName evidence="3">mannose-6-phosphate isomerase</fullName>
        <ecNumber evidence="3">5.3.1.8</ecNumber>
    </recommendedName>
</protein>
<feature type="binding site" evidence="8">
    <location>
        <position position="97"/>
    </location>
    <ligand>
        <name>Zn(2+)</name>
        <dbReference type="ChEBI" id="CHEBI:29105"/>
    </ligand>
</feature>
<dbReference type="GO" id="GO:0008270">
    <property type="term" value="F:zinc ion binding"/>
    <property type="evidence" value="ECO:0007669"/>
    <property type="project" value="InterPro"/>
</dbReference>
<dbReference type="InterPro" id="IPR011051">
    <property type="entry name" value="RmlC_Cupin_sf"/>
</dbReference>
<dbReference type="PANTHER" id="PTHR10309">
    <property type="entry name" value="MANNOSE-6-PHOSPHATE ISOMERASE"/>
    <property type="match status" value="1"/>
</dbReference>
<dbReference type="Gene3D" id="1.10.441.10">
    <property type="entry name" value="Phosphomannose Isomerase, domain 2"/>
    <property type="match status" value="1"/>
</dbReference>
<feature type="domain" description="Phosphomannose isomerase type I catalytic" evidence="9">
    <location>
        <begin position="3"/>
        <end position="149"/>
    </location>
</feature>
<evidence type="ECO:0000256" key="7">
    <source>
        <dbReference type="PIRSR" id="PIRSR001480-1"/>
    </source>
</evidence>
<evidence type="ECO:0000256" key="5">
    <source>
        <dbReference type="ARBA" id="ARBA00022833"/>
    </source>
</evidence>
<dbReference type="NCBIfam" id="TIGR00218">
    <property type="entry name" value="manA"/>
    <property type="match status" value="1"/>
</dbReference>
<dbReference type="GO" id="GO:0005829">
    <property type="term" value="C:cytosol"/>
    <property type="evidence" value="ECO:0007669"/>
    <property type="project" value="TreeGrafter"/>
</dbReference>
<keyword evidence="5 8" id="KW-0862">Zinc</keyword>
<dbReference type="EC" id="5.3.1.8" evidence="3"/>
<dbReference type="RefSeq" id="WP_261919906.1">
    <property type="nucleotide sequence ID" value="NZ_CP022011.1"/>
</dbReference>
<dbReference type="PROSITE" id="PS00965">
    <property type="entry name" value="PMI_I_1"/>
    <property type="match status" value="1"/>
</dbReference>
<evidence type="ECO:0000256" key="6">
    <source>
        <dbReference type="ARBA" id="ARBA00023235"/>
    </source>
</evidence>
<name>A0A8E3S822_9PAST</name>
<dbReference type="Pfam" id="PF20511">
    <property type="entry name" value="PMI_typeI_cat"/>
    <property type="match status" value="1"/>
</dbReference>
<feature type="binding site" evidence="8">
    <location>
        <position position="134"/>
    </location>
    <ligand>
        <name>Zn(2+)</name>
        <dbReference type="ChEBI" id="CHEBI:29105"/>
    </ligand>
</feature>
<dbReference type="PRINTS" id="PR00714">
    <property type="entry name" value="MAN6PISMRASE"/>
</dbReference>
<evidence type="ECO:0000313" key="11">
    <source>
        <dbReference type="Proteomes" id="UP000955338"/>
    </source>
</evidence>
<dbReference type="GO" id="GO:0004476">
    <property type="term" value="F:mannose-6-phosphate isomerase activity"/>
    <property type="evidence" value="ECO:0007669"/>
    <property type="project" value="UniProtKB-EC"/>
</dbReference>
<feature type="binding site" evidence="8">
    <location>
        <position position="99"/>
    </location>
    <ligand>
        <name>Zn(2+)</name>
        <dbReference type="ChEBI" id="CHEBI:29105"/>
    </ligand>
</feature>
<gene>
    <name evidence="10" type="primary">manA</name>
    <name evidence="10" type="ORF">CEP48_00515</name>
</gene>
<comment type="cofactor">
    <cofactor evidence="8">
        <name>Zn(2+)</name>
        <dbReference type="ChEBI" id="CHEBI:29105"/>
    </cofactor>
    <text evidence="8">Binds 1 zinc ion per subunit.</text>
</comment>
<dbReference type="PANTHER" id="PTHR10309:SF0">
    <property type="entry name" value="MANNOSE-6-PHOSPHATE ISOMERASE"/>
    <property type="match status" value="1"/>
</dbReference>
<comment type="catalytic activity">
    <reaction evidence="1">
        <text>D-mannose 6-phosphate = D-fructose 6-phosphate</text>
        <dbReference type="Rhea" id="RHEA:12356"/>
        <dbReference type="ChEBI" id="CHEBI:58735"/>
        <dbReference type="ChEBI" id="CHEBI:61527"/>
        <dbReference type="EC" id="5.3.1.8"/>
    </reaction>
</comment>
<dbReference type="GO" id="GO:0005975">
    <property type="term" value="P:carbohydrate metabolic process"/>
    <property type="evidence" value="ECO:0007669"/>
    <property type="project" value="InterPro"/>
</dbReference>
<reference evidence="10" key="1">
    <citation type="submission" date="2017-06" db="EMBL/GenBank/DDBJ databases">
        <title>Genome sequencing of pathogenic and non-pathogenic strains within Bisgaard taxon 40.</title>
        <authorList>
            <person name="Ladner J.T."/>
            <person name="Lovett S.P."/>
            <person name="Koroleva G."/>
            <person name="Lorch J.M."/>
        </authorList>
    </citation>
    <scope>NUCLEOTIDE SEQUENCE</scope>
    <source>
        <strain evidence="10">27576-1-I1</strain>
    </source>
</reference>
<dbReference type="Gene3D" id="2.60.120.10">
    <property type="entry name" value="Jelly Rolls"/>
    <property type="match status" value="2"/>
</dbReference>
<keyword evidence="4 8" id="KW-0479">Metal-binding</keyword>
<dbReference type="SUPFAM" id="SSF51182">
    <property type="entry name" value="RmlC-like cupins"/>
    <property type="match status" value="1"/>
</dbReference>
<sequence length="402" mass="45846">MIYQLEGKAQNYIWGGKEYIPHLFQFKAEQPYYAEWWLGTHPLAPSQLLLENQERLLLSDYIAQNPIVLGEKSRQLFADELPYLLKILDVAQPLSIQLHPTKEQAEQGYLVENQQGILLTDAKRTYKDRNHKPEMMIALSDFWLLHGFKSKTDIVKTLSLHPSLKVLAEKLLQTDIHSFYAEIMQASQSQLAEWLLPIFDQYQIAYQDGKLNLDNPDYWVLYTQEAMNISRERLDPGLLCFYLFNLVHLKKGEGIFQAAGIPHAYLRGQNIELMACSDNVIRGGLTPKYVDIPQLLSIIDCQEITPSIISPASNENGIFTYQTPTKDFALSNLNYQQNIKLDFTSSSATILLVMEGEIEIIAEEQKLVLSQGKSIFMDAKTACQIIAKQNGYAVLAHLPDFN</sequence>
<dbReference type="CDD" id="cd07011">
    <property type="entry name" value="cupin_PMI_type_I_N"/>
    <property type="match status" value="1"/>
</dbReference>
<dbReference type="AlphaFoldDB" id="A0A8E3S822"/>
<keyword evidence="6 10" id="KW-0413">Isomerase</keyword>
<dbReference type="InterPro" id="IPR018050">
    <property type="entry name" value="Pmannose_isomerase-type1_CS"/>
</dbReference>
<feature type="binding site" evidence="8">
    <location>
        <position position="263"/>
    </location>
    <ligand>
        <name>Zn(2+)</name>
        <dbReference type="ChEBI" id="CHEBI:29105"/>
    </ligand>
</feature>
<evidence type="ECO:0000256" key="2">
    <source>
        <dbReference type="ARBA" id="ARBA00010772"/>
    </source>
</evidence>
<comment type="similarity">
    <text evidence="2">Belongs to the mannose-6-phosphate isomerase type 1 family.</text>
</comment>
<dbReference type="Proteomes" id="UP000955338">
    <property type="component" value="Chromosome"/>
</dbReference>
<keyword evidence="11" id="KW-1185">Reference proteome</keyword>
<dbReference type="InterPro" id="IPR014710">
    <property type="entry name" value="RmlC-like_jellyroll"/>
</dbReference>
<evidence type="ECO:0000313" key="10">
    <source>
        <dbReference type="EMBL" id="QDJ14012.1"/>
    </source>
</evidence>
<feature type="active site" evidence="7">
    <location>
        <position position="282"/>
    </location>
</feature>
<dbReference type="EMBL" id="CP022011">
    <property type="protein sequence ID" value="QDJ14012.1"/>
    <property type="molecule type" value="Genomic_DNA"/>
</dbReference>
<dbReference type="InterPro" id="IPR016305">
    <property type="entry name" value="Mannose-6-P_Isomerase"/>
</dbReference>
<evidence type="ECO:0000256" key="8">
    <source>
        <dbReference type="PIRSR" id="PIRSR001480-2"/>
    </source>
</evidence>